<dbReference type="EMBL" id="GHES01025492">
    <property type="protein sequence ID" value="MPA56051.1"/>
    <property type="molecule type" value="Transcribed_RNA"/>
</dbReference>
<accession>A0A5B7AKP5</accession>
<sequence length="134" mass="14526">MIGTHMTSESVARSLGGLDPLSQVPSIGLCSSFWRNNQQQQQAQQQQQQNGFILGEVQNTAGIQELYQRLRLSANNYYPDNLHHSPVVLSNVGSSSSTSSSTILESAPVAGSELGYWNPTLSWSDLPTTNGAYP</sequence>
<gene>
    <name evidence="1" type="ORF">Din_025492</name>
</gene>
<name>A0A5B7AKP5_DAVIN</name>
<organism evidence="1">
    <name type="scientific">Davidia involucrata</name>
    <name type="common">Dove tree</name>
    <dbReference type="NCBI Taxonomy" id="16924"/>
    <lineage>
        <taxon>Eukaryota</taxon>
        <taxon>Viridiplantae</taxon>
        <taxon>Streptophyta</taxon>
        <taxon>Embryophyta</taxon>
        <taxon>Tracheophyta</taxon>
        <taxon>Spermatophyta</taxon>
        <taxon>Magnoliopsida</taxon>
        <taxon>eudicotyledons</taxon>
        <taxon>Gunneridae</taxon>
        <taxon>Pentapetalae</taxon>
        <taxon>asterids</taxon>
        <taxon>Cornales</taxon>
        <taxon>Nyssaceae</taxon>
        <taxon>Davidia</taxon>
    </lineage>
</organism>
<dbReference type="AlphaFoldDB" id="A0A5B7AKP5"/>
<proteinExistence type="predicted"/>
<reference evidence="1" key="1">
    <citation type="submission" date="2019-08" db="EMBL/GenBank/DDBJ databases">
        <title>Reference gene set and small RNA set construction with multiple tissues from Davidia involucrata Baill.</title>
        <authorList>
            <person name="Yang H."/>
            <person name="Zhou C."/>
            <person name="Li G."/>
            <person name="Wang J."/>
            <person name="Gao P."/>
            <person name="Wang M."/>
            <person name="Wang R."/>
            <person name="Zhao Y."/>
        </authorList>
    </citation>
    <scope>NUCLEOTIDE SEQUENCE</scope>
    <source>
        <tissue evidence="1">Mixed with DoveR01_LX</tissue>
    </source>
</reference>
<evidence type="ECO:0000313" key="1">
    <source>
        <dbReference type="EMBL" id="MPA56051.1"/>
    </source>
</evidence>
<protein>
    <submittedName>
        <fullName evidence="1">Putative dof zinc finger protein DOF1.1-like</fullName>
    </submittedName>
</protein>